<feature type="compositionally biased region" description="Polar residues" evidence="1">
    <location>
        <begin position="35"/>
        <end position="46"/>
    </location>
</feature>
<gene>
    <name evidence="2" type="ORF">KXQ929_LOCUS53486</name>
</gene>
<proteinExistence type="predicted"/>
<feature type="compositionally biased region" description="Basic and acidic residues" evidence="1">
    <location>
        <begin position="47"/>
        <end position="56"/>
    </location>
</feature>
<sequence>LHIISEIHFGESSRIYIIRERPQGHGNKLHHMFGNNANTLNSNSDANGDHNDENKDANSSFSMPESEIELENLTEFNTAHNRRIAQIVQISDLPAAPTVKRKRRNVTFNEEDDVINPGLNRK</sequence>
<comment type="caution">
    <text evidence="2">The sequence shown here is derived from an EMBL/GenBank/DDBJ whole genome shotgun (WGS) entry which is preliminary data.</text>
</comment>
<organism evidence="2 3">
    <name type="scientific">Adineta steineri</name>
    <dbReference type="NCBI Taxonomy" id="433720"/>
    <lineage>
        <taxon>Eukaryota</taxon>
        <taxon>Metazoa</taxon>
        <taxon>Spiralia</taxon>
        <taxon>Gnathifera</taxon>
        <taxon>Rotifera</taxon>
        <taxon>Eurotatoria</taxon>
        <taxon>Bdelloidea</taxon>
        <taxon>Adinetida</taxon>
        <taxon>Adinetidae</taxon>
        <taxon>Adineta</taxon>
    </lineage>
</organism>
<feature type="non-terminal residue" evidence="2">
    <location>
        <position position="1"/>
    </location>
</feature>
<feature type="region of interest" description="Disordered" evidence="1">
    <location>
        <begin position="27"/>
        <end position="66"/>
    </location>
</feature>
<dbReference type="EMBL" id="CAJOBB010030296">
    <property type="protein sequence ID" value="CAF4442693.1"/>
    <property type="molecule type" value="Genomic_DNA"/>
</dbReference>
<protein>
    <submittedName>
        <fullName evidence="2">Uncharacterized protein</fullName>
    </submittedName>
</protein>
<name>A0A820RZW6_9BILA</name>
<evidence type="ECO:0000256" key="1">
    <source>
        <dbReference type="SAM" id="MobiDB-lite"/>
    </source>
</evidence>
<dbReference type="AlphaFoldDB" id="A0A820RZW6"/>
<accession>A0A820RZW6</accession>
<dbReference type="Gene3D" id="6.10.250.1290">
    <property type="match status" value="1"/>
</dbReference>
<evidence type="ECO:0000313" key="2">
    <source>
        <dbReference type="EMBL" id="CAF4442693.1"/>
    </source>
</evidence>
<evidence type="ECO:0000313" key="3">
    <source>
        <dbReference type="Proteomes" id="UP000663868"/>
    </source>
</evidence>
<dbReference type="Proteomes" id="UP000663868">
    <property type="component" value="Unassembled WGS sequence"/>
</dbReference>
<reference evidence="2" key="1">
    <citation type="submission" date="2021-02" db="EMBL/GenBank/DDBJ databases">
        <authorList>
            <person name="Nowell W R."/>
        </authorList>
    </citation>
    <scope>NUCLEOTIDE SEQUENCE</scope>
</reference>